<evidence type="ECO:0000256" key="2">
    <source>
        <dbReference type="ARBA" id="ARBA00023015"/>
    </source>
</evidence>
<evidence type="ECO:0000256" key="1">
    <source>
        <dbReference type="ARBA" id="ARBA00010641"/>
    </source>
</evidence>
<keyword evidence="9" id="KW-1185">Reference proteome</keyword>
<keyword evidence="3" id="KW-0731">Sigma factor</keyword>
<keyword evidence="2" id="KW-0805">Transcription regulation</keyword>
<dbReference type="InterPro" id="IPR013325">
    <property type="entry name" value="RNA_pol_sigma_r2"/>
</dbReference>
<evidence type="ECO:0000259" key="6">
    <source>
        <dbReference type="Pfam" id="PF04542"/>
    </source>
</evidence>
<dbReference type="RefSeq" id="WP_286052368.1">
    <property type="nucleotide sequence ID" value="NZ_JASVWF010000002.1"/>
</dbReference>
<dbReference type="NCBIfam" id="NF007227">
    <property type="entry name" value="PRK09645.1"/>
    <property type="match status" value="1"/>
</dbReference>
<evidence type="ECO:0000313" key="9">
    <source>
        <dbReference type="Proteomes" id="UP001231924"/>
    </source>
</evidence>
<dbReference type="CDD" id="cd06171">
    <property type="entry name" value="Sigma70_r4"/>
    <property type="match status" value="1"/>
</dbReference>
<accession>A0ABT7M643</accession>
<dbReference type="SUPFAM" id="SSF88659">
    <property type="entry name" value="Sigma3 and sigma4 domains of RNA polymerase sigma factors"/>
    <property type="match status" value="1"/>
</dbReference>
<dbReference type="NCBIfam" id="TIGR02937">
    <property type="entry name" value="sigma70-ECF"/>
    <property type="match status" value="1"/>
</dbReference>
<evidence type="ECO:0000256" key="3">
    <source>
        <dbReference type="ARBA" id="ARBA00023082"/>
    </source>
</evidence>
<dbReference type="InterPro" id="IPR013324">
    <property type="entry name" value="RNA_pol_sigma_r3/r4-like"/>
</dbReference>
<feature type="domain" description="RNA polymerase sigma-70 region 2" evidence="6">
    <location>
        <begin position="20"/>
        <end position="87"/>
    </location>
</feature>
<dbReference type="EMBL" id="JASVWF010000002">
    <property type="protein sequence ID" value="MDL5156121.1"/>
    <property type="molecule type" value="Genomic_DNA"/>
</dbReference>
<dbReference type="PANTHER" id="PTHR43133:SF52">
    <property type="entry name" value="ECF RNA POLYMERASE SIGMA FACTOR SIGL"/>
    <property type="match status" value="1"/>
</dbReference>
<dbReference type="InterPro" id="IPR014284">
    <property type="entry name" value="RNA_pol_sigma-70_dom"/>
</dbReference>
<feature type="domain" description="RNA polymerase sigma-70 region 4" evidence="7">
    <location>
        <begin position="127"/>
        <end position="175"/>
    </location>
</feature>
<dbReference type="SUPFAM" id="SSF88946">
    <property type="entry name" value="Sigma2 domain of RNA polymerase sigma factors"/>
    <property type="match status" value="1"/>
</dbReference>
<comment type="similarity">
    <text evidence="1">Belongs to the sigma-70 factor family. ECF subfamily.</text>
</comment>
<dbReference type="InterPro" id="IPR007630">
    <property type="entry name" value="RNA_pol_sigma70_r4"/>
</dbReference>
<evidence type="ECO:0000256" key="4">
    <source>
        <dbReference type="ARBA" id="ARBA00023125"/>
    </source>
</evidence>
<evidence type="ECO:0000259" key="7">
    <source>
        <dbReference type="Pfam" id="PF04545"/>
    </source>
</evidence>
<reference evidence="8 9" key="1">
    <citation type="submission" date="2023-06" db="EMBL/GenBank/DDBJ databases">
        <title>Actinomycetospora Odt1-22.</title>
        <authorList>
            <person name="Supong K."/>
        </authorList>
    </citation>
    <scope>NUCLEOTIDE SEQUENCE [LARGE SCALE GENOMIC DNA]</scope>
    <source>
        <strain evidence="8 9">Odt1-22</strain>
    </source>
</reference>
<keyword evidence="5" id="KW-0804">Transcription</keyword>
<gene>
    <name evidence="8" type="ORF">QRT03_09155</name>
</gene>
<sequence length="185" mass="20142">MAVGREPGVRESGEELIRLLHEQHGAVLWAVALRSTSDRGRAQDAVQETLLRAWRHPAAIDPSRGDPRPWLLRTLRNVLIDEWRSRSSRPELLSDDPVGAESGTVPGGYAVADHAEAAVQAWTVGAALERLSAEHRAVLVECYYRGRTVGEAAATLNVPAGTVKSRVHYALRALRLALEEMGVGS</sequence>
<protein>
    <submittedName>
        <fullName evidence="8">Sigma-70 family RNA polymerase sigma factor</fullName>
    </submittedName>
</protein>
<dbReference type="PANTHER" id="PTHR43133">
    <property type="entry name" value="RNA POLYMERASE ECF-TYPE SIGMA FACTO"/>
    <property type="match status" value="1"/>
</dbReference>
<name>A0ABT7M643_9PSEU</name>
<dbReference type="Gene3D" id="1.10.1740.10">
    <property type="match status" value="1"/>
</dbReference>
<dbReference type="Pfam" id="PF04542">
    <property type="entry name" value="Sigma70_r2"/>
    <property type="match status" value="1"/>
</dbReference>
<dbReference type="InterPro" id="IPR039425">
    <property type="entry name" value="RNA_pol_sigma-70-like"/>
</dbReference>
<dbReference type="Proteomes" id="UP001231924">
    <property type="component" value="Unassembled WGS sequence"/>
</dbReference>
<evidence type="ECO:0000256" key="5">
    <source>
        <dbReference type="ARBA" id="ARBA00023163"/>
    </source>
</evidence>
<comment type="caution">
    <text evidence="8">The sequence shown here is derived from an EMBL/GenBank/DDBJ whole genome shotgun (WGS) entry which is preliminary data.</text>
</comment>
<dbReference type="Gene3D" id="1.10.10.10">
    <property type="entry name" value="Winged helix-like DNA-binding domain superfamily/Winged helix DNA-binding domain"/>
    <property type="match status" value="1"/>
</dbReference>
<dbReference type="InterPro" id="IPR007627">
    <property type="entry name" value="RNA_pol_sigma70_r2"/>
</dbReference>
<proteinExistence type="inferred from homology"/>
<keyword evidence="4" id="KW-0238">DNA-binding</keyword>
<dbReference type="InterPro" id="IPR036388">
    <property type="entry name" value="WH-like_DNA-bd_sf"/>
</dbReference>
<organism evidence="8 9">
    <name type="scientific">Actinomycetospora termitidis</name>
    <dbReference type="NCBI Taxonomy" id="3053470"/>
    <lineage>
        <taxon>Bacteria</taxon>
        <taxon>Bacillati</taxon>
        <taxon>Actinomycetota</taxon>
        <taxon>Actinomycetes</taxon>
        <taxon>Pseudonocardiales</taxon>
        <taxon>Pseudonocardiaceae</taxon>
        <taxon>Actinomycetospora</taxon>
    </lineage>
</organism>
<dbReference type="Pfam" id="PF04545">
    <property type="entry name" value="Sigma70_r4"/>
    <property type="match status" value="1"/>
</dbReference>
<evidence type="ECO:0000313" key="8">
    <source>
        <dbReference type="EMBL" id="MDL5156121.1"/>
    </source>
</evidence>